<evidence type="ECO:0000259" key="7">
    <source>
        <dbReference type="Pfam" id="PF13186"/>
    </source>
</evidence>
<evidence type="ECO:0000259" key="6">
    <source>
        <dbReference type="Pfam" id="PF04055"/>
    </source>
</evidence>
<keyword evidence="5" id="KW-0411">Iron-sulfur</keyword>
<dbReference type="SFLD" id="SFLDS00029">
    <property type="entry name" value="Radical_SAM"/>
    <property type="match status" value="1"/>
</dbReference>
<sequence>MKATDQLKHMAYEKAFDYFLADPVANATKIMNALDKVAPEGLFPSQREAFRTALDTKNNWYQLIMKIMDLNPAVRNKLVKTFAIDGNLMAWPEQERMRDKYQCNIPWAILLDPTSACNLHCTGCWAAEYGHKLNLTFDEIDSIIEQGKALGCHIYIYTGGEPLVRKTDLIKLCEKHQDCAFLSFTNSTLIDEEFCQEMVRVGNFVPAISVEGFEDATDARRGDGVYAKVERAMGLLREHGLPFGVSCCFTTENASSIASEEYFDWMVDQGVLFCWIFSYFPVGVDAPKELMANAEQREHLYRFVRQMRLEKPLFTLDFQNDGEFVGGCIAGGRRYLHINAAGDVDPCVFAHYSNANIREVSLLEALQSPIFMEYYYGQPFNDNLLRPCPILENSGRLTEMVERAGAHSTDLQHPEAACDLCAKTRERCEEWAPVADRLWHDQSDPQYERRCNPDQGMAESDKHKFARMGRTIDKMGEQTREEQMRAFATAMADAAVALVEDEGEAA</sequence>
<reference evidence="8" key="1">
    <citation type="submission" date="2018-08" db="EMBL/GenBank/DDBJ databases">
        <title>Murine metabolic-syndrome-specific gut microbial biobank.</title>
        <authorList>
            <person name="Liu C."/>
        </authorList>
    </citation>
    <scope>NUCLEOTIDE SEQUENCE [LARGE SCALE GENOMIC DNA]</scope>
    <source>
        <strain evidence="8">Z82</strain>
    </source>
</reference>
<dbReference type="InterPro" id="IPR007197">
    <property type="entry name" value="rSAM"/>
</dbReference>
<evidence type="ECO:0000256" key="1">
    <source>
        <dbReference type="ARBA" id="ARBA00001966"/>
    </source>
</evidence>
<protein>
    <submittedName>
        <fullName evidence="8">Radical SAM protein</fullName>
    </submittedName>
</protein>
<dbReference type="Gene3D" id="3.20.20.70">
    <property type="entry name" value="Aldolase class I"/>
    <property type="match status" value="1"/>
</dbReference>
<keyword evidence="3" id="KW-0479">Metal-binding</keyword>
<comment type="caution">
    <text evidence="8">The sequence shown here is derived from an EMBL/GenBank/DDBJ whole genome shotgun (WGS) entry which is preliminary data.</text>
</comment>
<dbReference type="GO" id="GO:0051536">
    <property type="term" value="F:iron-sulfur cluster binding"/>
    <property type="evidence" value="ECO:0007669"/>
    <property type="project" value="UniProtKB-KW"/>
</dbReference>
<dbReference type="SFLD" id="SFLDG01067">
    <property type="entry name" value="SPASM/twitch_domain_containing"/>
    <property type="match status" value="1"/>
</dbReference>
<comment type="cofactor">
    <cofactor evidence="1">
        <name>[4Fe-4S] cluster</name>
        <dbReference type="ChEBI" id="CHEBI:49883"/>
    </cofactor>
</comment>
<dbReference type="Pfam" id="PF13186">
    <property type="entry name" value="SPASM"/>
    <property type="match status" value="1"/>
</dbReference>
<name>A0A7C9NV51_9BACT</name>
<evidence type="ECO:0000256" key="2">
    <source>
        <dbReference type="ARBA" id="ARBA00022691"/>
    </source>
</evidence>
<organism evidence="8">
    <name type="scientific">Muribaculaceae bacterium Z82</name>
    <dbReference type="NCBI Taxonomy" id="2304548"/>
    <lineage>
        <taxon>Bacteria</taxon>
        <taxon>Pseudomonadati</taxon>
        <taxon>Bacteroidota</taxon>
        <taxon>Bacteroidia</taxon>
        <taxon>Bacteroidales</taxon>
        <taxon>Muribaculaceae</taxon>
    </lineage>
</organism>
<keyword evidence="4" id="KW-0408">Iron</keyword>
<dbReference type="SUPFAM" id="SSF102114">
    <property type="entry name" value="Radical SAM enzymes"/>
    <property type="match status" value="1"/>
</dbReference>
<dbReference type="AlphaFoldDB" id="A0A7C9NV51"/>
<dbReference type="InterPro" id="IPR023885">
    <property type="entry name" value="4Fe4S-binding_SPASM_dom"/>
</dbReference>
<dbReference type="GO" id="GO:0003824">
    <property type="term" value="F:catalytic activity"/>
    <property type="evidence" value="ECO:0007669"/>
    <property type="project" value="InterPro"/>
</dbReference>
<dbReference type="GO" id="GO:0046872">
    <property type="term" value="F:metal ion binding"/>
    <property type="evidence" value="ECO:0007669"/>
    <property type="project" value="UniProtKB-KW"/>
</dbReference>
<feature type="domain" description="4Fe4S-binding SPASM" evidence="7">
    <location>
        <begin position="328"/>
        <end position="375"/>
    </location>
</feature>
<feature type="domain" description="Radical SAM core" evidence="6">
    <location>
        <begin position="113"/>
        <end position="255"/>
    </location>
</feature>
<evidence type="ECO:0000256" key="3">
    <source>
        <dbReference type="ARBA" id="ARBA00022723"/>
    </source>
</evidence>
<accession>A0A7C9NV51</accession>
<dbReference type="InterPro" id="IPR013785">
    <property type="entry name" value="Aldolase_TIM"/>
</dbReference>
<evidence type="ECO:0000313" key="8">
    <source>
        <dbReference type="EMBL" id="NBI35232.1"/>
    </source>
</evidence>
<dbReference type="CDD" id="cd21128">
    <property type="entry name" value="SPASM_rSAM"/>
    <property type="match status" value="1"/>
</dbReference>
<dbReference type="PANTHER" id="PTHR43524">
    <property type="entry name" value="RADICAL SAM SUPERFAMILY PROTEIN"/>
    <property type="match status" value="1"/>
</dbReference>
<dbReference type="PANTHER" id="PTHR43524:SF1">
    <property type="entry name" value="RADICAL SAM SUPERFAMILY PROTEIN"/>
    <property type="match status" value="1"/>
</dbReference>
<dbReference type="Pfam" id="PF04055">
    <property type="entry name" value="Radical_SAM"/>
    <property type="match status" value="1"/>
</dbReference>
<evidence type="ECO:0000256" key="4">
    <source>
        <dbReference type="ARBA" id="ARBA00023004"/>
    </source>
</evidence>
<keyword evidence="2" id="KW-0949">S-adenosyl-L-methionine</keyword>
<dbReference type="EMBL" id="QWKH01000090">
    <property type="protein sequence ID" value="NBI35232.1"/>
    <property type="molecule type" value="Genomic_DNA"/>
</dbReference>
<dbReference type="CDD" id="cd01335">
    <property type="entry name" value="Radical_SAM"/>
    <property type="match status" value="1"/>
</dbReference>
<proteinExistence type="predicted"/>
<evidence type="ECO:0000256" key="5">
    <source>
        <dbReference type="ARBA" id="ARBA00023014"/>
    </source>
</evidence>
<dbReference type="InterPro" id="IPR058240">
    <property type="entry name" value="rSAM_sf"/>
</dbReference>
<gene>
    <name evidence="8" type="ORF">D1639_09385</name>
</gene>